<dbReference type="PROSITE" id="PS50293">
    <property type="entry name" value="TPR_REGION"/>
    <property type="match status" value="1"/>
</dbReference>
<dbReference type="PANTHER" id="PTHR44227">
    <property type="match status" value="1"/>
</dbReference>
<dbReference type="RefSeq" id="WP_229738752.1">
    <property type="nucleotide sequence ID" value="NZ_BMER01000002.1"/>
</dbReference>
<dbReference type="Proteomes" id="UP000660862">
    <property type="component" value="Unassembled WGS sequence"/>
</dbReference>
<dbReference type="SMART" id="SM00028">
    <property type="entry name" value="TPR"/>
    <property type="match status" value="3"/>
</dbReference>
<dbReference type="InterPro" id="IPR019734">
    <property type="entry name" value="TPR_rpt"/>
</dbReference>
<feature type="chain" id="PRO_5037218354" description="Tetratricopeptide repeat-containing protein" evidence="4">
    <location>
        <begin position="22"/>
        <end position="391"/>
    </location>
</feature>
<reference evidence="5" key="1">
    <citation type="journal article" date="2014" name="Int. J. Syst. Evol. Microbiol.">
        <title>Complete genome sequence of Corynebacterium casei LMG S-19264T (=DSM 44701T), isolated from a smear-ripened cheese.</title>
        <authorList>
            <consortium name="US DOE Joint Genome Institute (JGI-PGF)"/>
            <person name="Walter F."/>
            <person name="Albersmeier A."/>
            <person name="Kalinowski J."/>
            <person name="Ruckert C."/>
        </authorList>
    </citation>
    <scope>NUCLEOTIDE SEQUENCE</scope>
    <source>
        <strain evidence="5">CGMCC 1.12195</strain>
    </source>
</reference>
<dbReference type="PANTHER" id="PTHR44227:SF3">
    <property type="entry name" value="PROTEIN O-MANNOSYL-TRANSFERASE TMTC4"/>
    <property type="match status" value="1"/>
</dbReference>
<protein>
    <recommendedName>
        <fullName evidence="7">Tetratricopeptide repeat-containing protein</fullName>
    </recommendedName>
</protein>
<sequence length="391" mass="43367">MMKVKSILLGVLVLTSSAAISQTSNLRKAKASYDKFNEVKSIGNATLGISDLNTAKEALEKAIEHEKTMELAETWTYYALVNADLALVDSTEASEGYIQKAIEAREKAISLDKEKENEQNLSILNSILAQHELNKGVKAWDSQDFETAYSAFDKGLTYLPGDTTLLYYSGLAAVNSQHYDKALAKYVELVPIDSFSNNKQIILDVSRLYLMQGDTTNAIKYAELGANKYPEDGELATQNIELNLMAGNEDKIITTITEQVAKEPDNKNLHYYLGIAYSETGDLEKAEAAYKKALEIDPNYLDANINLGGLILNKGIDLFNKTNNANLPQAEYDKEIQKAYGIFDSALPYLEKAVEADGSSFLALSNLKKYYEIKEDDAKIKELQARIDALQ</sequence>
<dbReference type="Gene3D" id="1.25.40.10">
    <property type="entry name" value="Tetratricopeptide repeat domain"/>
    <property type="match status" value="2"/>
</dbReference>
<keyword evidence="6" id="KW-1185">Reference proteome</keyword>
<feature type="repeat" description="TPR" evidence="3">
    <location>
        <begin position="267"/>
        <end position="300"/>
    </location>
</feature>
<feature type="signal peptide" evidence="4">
    <location>
        <begin position="1"/>
        <end position="21"/>
    </location>
</feature>
<keyword evidence="4" id="KW-0732">Signal</keyword>
<reference evidence="5" key="2">
    <citation type="submission" date="2020-09" db="EMBL/GenBank/DDBJ databases">
        <authorList>
            <person name="Sun Q."/>
            <person name="Zhou Y."/>
        </authorList>
    </citation>
    <scope>NUCLEOTIDE SEQUENCE</scope>
    <source>
        <strain evidence="5">CGMCC 1.12195</strain>
    </source>
</reference>
<comment type="caution">
    <text evidence="5">The sequence shown here is derived from an EMBL/GenBank/DDBJ whole genome shotgun (WGS) entry which is preliminary data.</text>
</comment>
<accession>A0A917HUJ2</accession>
<evidence type="ECO:0000313" key="5">
    <source>
        <dbReference type="EMBL" id="GGG90713.1"/>
    </source>
</evidence>
<dbReference type="InterPro" id="IPR011990">
    <property type="entry name" value="TPR-like_helical_dom_sf"/>
</dbReference>
<dbReference type="AlphaFoldDB" id="A0A917HUJ2"/>
<organism evidence="5 6">
    <name type="scientific">Parapedobacter pyrenivorans</name>
    <dbReference type="NCBI Taxonomy" id="1305674"/>
    <lineage>
        <taxon>Bacteria</taxon>
        <taxon>Pseudomonadati</taxon>
        <taxon>Bacteroidota</taxon>
        <taxon>Sphingobacteriia</taxon>
        <taxon>Sphingobacteriales</taxon>
        <taxon>Sphingobacteriaceae</taxon>
        <taxon>Parapedobacter</taxon>
    </lineage>
</organism>
<dbReference type="InterPro" id="IPR052346">
    <property type="entry name" value="O-mannosyl-transferase_TMTC"/>
</dbReference>
<dbReference type="EMBL" id="BMER01000002">
    <property type="protein sequence ID" value="GGG90713.1"/>
    <property type="molecule type" value="Genomic_DNA"/>
</dbReference>
<evidence type="ECO:0000256" key="1">
    <source>
        <dbReference type="ARBA" id="ARBA00022737"/>
    </source>
</evidence>
<evidence type="ECO:0000256" key="3">
    <source>
        <dbReference type="PROSITE-ProRule" id="PRU00339"/>
    </source>
</evidence>
<proteinExistence type="predicted"/>
<dbReference type="Pfam" id="PF00515">
    <property type="entry name" value="TPR_1"/>
    <property type="match status" value="1"/>
</dbReference>
<keyword evidence="1" id="KW-0677">Repeat</keyword>
<evidence type="ECO:0000256" key="2">
    <source>
        <dbReference type="ARBA" id="ARBA00022803"/>
    </source>
</evidence>
<evidence type="ECO:0000256" key="4">
    <source>
        <dbReference type="SAM" id="SignalP"/>
    </source>
</evidence>
<evidence type="ECO:0000313" key="6">
    <source>
        <dbReference type="Proteomes" id="UP000660862"/>
    </source>
</evidence>
<keyword evidence="2 3" id="KW-0802">TPR repeat</keyword>
<name>A0A917HUJ2_9SPHI</name>
<gene>
    <name evidence="5" type="ORF">GCM10007415_26610</name>
</gene>
<dbReference type="SUPFAM" id="SSF48452">
    <property type="entry name" value="TPR-like"/>
    <property type="match status" value="1"/>
</dbReference>
<evidence type="ECO:0008006" key="7">
    <source>
        <dbReference type="Google" id="ProtNLM"/>
    </source>
</evidence>
<dbReference type="PROSITE" id="PS50005">
    <property type="entry name" value="TPR"/>
    <property type="match status" value="1"/>
</dbReference>